<organism evidence="1 2">
    <name type="scientific">Catellatospora chokoriensis</name>
    <dbReference type="NCBI Taxonomy" id="310353"/>
    <lineage>
        <taxon>Bacteria</taxon>
        <taxon>Bacillati</taxon>
        <taxon>Actinomycetota</taxon>
        <taxon>Actinomycetes</taxon>
        <taxon>Micromonosporales</taxon>
        <taxon>Micromonosporaceae</taxon>
        <taxon>Catellatospora</taxon>
    </lineage>
</organism>
<dbReference type="Proteomes" id="UP000619293">
    <property type="component" value="Unassembled WGS sequence"/>
</dbReference>
<comment type="caution">
    <text evidence="1">The sequence shown here is derived from an EMBL/GenBank/DDBJ whole genome shotgun (WGS) entry which is preliminary data.</text>
</comment>
<sequence>MSSTPVRIGRGYLDIDPAAWIDRRVGDCVAEATTALHEYLRHPIFNTPRVALDRTERVLLWCAARQWQVTDGHVIHHDESTGLTEPMSVVLADAADLGALAIIEYGQRWPTVYRDVTTDPGHWLTVATVSLTCPSGHLWEWSDGHITEIGATIGAQQRWPMAPCRECAPSEVETSQADCPDSGGWAIYCPRCDGRCRVDTAEVPTLNPKLWAL</sequence>
<accession>A0A8J3NR42</accession>
<gene>
    <name evidence="1" type="ORF">Cch02nite_32610</name>
</gene>
<protein>
    <submittedName>
        <fullName evidence="1">Uncharacterized protein</fullName>
    </submittedName>
</protein>
<evidence type="ECO:0000313" key="1">
    <source>
        <dbReference type="EMBL" id="GIF89817.1"/>
    </source>
</evidence>
<dbReference type="EMBL" id="BONG01000018">
    <property type="protein sequence ID" value="GIF89817.1"/>
    <property type="molecule type" value="Genomic_DNA"/>
</dbReference>
<name>A0A8J3NR42_9ACTN</name>
<evidence type="ECO:0000313" key="2">
    <source>
        <dbReference type="Proteomes" id="UP000619293"/>
    </source>
</evidence>
<dbReference type="RefSeq" id="WP_191838962.1">
    <property type="nucleotide sequence ID" value="NZ_BAAALB010000008.1"/>
</dbReference>
<keyword evidence="2" id="KW-1185">Reference proteome</keyword>
<reference evidence="1 2" key="1">
    <citation type="submission" date="2021-01" db="EMBL/GenBank/DDBJ databases">
        <title>Whole genome shotgun sequence of Catellatospora chokoriensis NBRC 107358.</title>
        <authorList>
            <person name="Komaki H."/>
            <person name="Tamura T."/>
        </authorList>
    </citation>
    <scope>NUCLEOTIDE SEQUENCE [LARGE SCALE GENOMIC DNA]</scope>
    <source>
        <strain evidence="1 2">NBRC 107358</strain>
    </source>
</reference>
<dbReference type="AlphaFoldDB" id="A0A8J3NR42"/>
<proteinExistence type="predicted"/>